<keyword evidence="12" id="KW-1185">Reference proteome</keyword>
<dbReference type="InterPro" id="IPR003594">
    <property type="entry name" value="HATPase_dom"/>
</dbReference>
<gene>
    <name evidence="11" type="primary">zraS</name>
    <name evidence="11" type="ORF">CLOTH_08530</name>
</gene>
<dbReference type="GO" id="GO:0000155">
    <property type="term" value="F:phosphorelay sensor kinase activity"/>
    <property type="evidence" value="ECO:0007669"/>
    <property type="project" value="InterPro"/>
</dbReference>
<dbReference type="STRING" id="29349.CLOTH_08530"/>
<evidence type="ECO:0000256" key="7">
    <source>
        <dbReference type="ARBA" id="ARBA00022840"/>
    </source>
</evidence>
<dbReference type="Gene3D" id="1.10.287.130">
    <property type="match status" value="1"/>
</dbReference>
<evidence type="ECO:0000256" key="1">
    <source>
        <dbReference type="ARBA" id="ARBA00000085"/>
    </source>
</evidence>
<organism evidence="11 12">
    <name type="scientific">Alkalithermobacter paradoxus</name>
    <dbReference type="NCBI Taxonomy" id="29349"/>
    <lineage>
        <taxon>Bacteria</taxon>
        <taxon>Bacillati</taxon>
        <taxon>Bacillota</taxon>
        <taxon>Clostridia</taxon>
        <taxon>Peptostreptococcales</taxon>
        <taxon>Tepidibacteraceae</taxon>
        <taxon>Alkalithermobacter</taxon>
    </lineage>
</organism>
<evidence type="ECO:0000256" key="4">
    <source>
        <dbReference type="ARBA" id="ARBA00022679"/>
    </source>
</evidence>
<evidence type="ECO:0000256" key="6">
    <source>
        <dbReference type="ARBA" id="ARBA00022777"/>
    </source>
</evidence>
<keyword evidence="9" id="KW-0812">Transmembrane</keyword>
<dbReference type="PRINTS" id="PR00344">
    <property type="entry name" value="BCTRLSENSOR"/>
</dbReference>
<dbReference type="Pfam" id="PF00512">
    <property type="entry name" value="HisKA"/>
    <property type="match status" value="1"/>
</dbReference>
<dbReference type="SUPFAM" id="SSF47384">
    <property type="entry name" value="Homodimeric domain of signal transducing histidine kinase"/>
    <property type="match status" value="1"/>
</dbReference>
<keyword evidence="6" id="KW-0418">Kinase</keyword>
<feature type="transmembrane region" description="Helical" evidence="9">
    <location>
        <begin position="14"/>
        <end position="33"/>
    </location>
</feature>
<dbReference type="Pfam" id="PF02518">
    <property type="entry name" value="HATPase_c"/>
    <property type="match status" value="1"/>
</dbReference>
<dbReference type="Gene3D" id="3.30.565.10">
    <property type="entry name" value="Histidine kinase-like ATPase, C-terminal domain"/>
    <property type="match status" value="1"/>
</dbReference>
<evidence type="ECO:0000313" key="12">
    <source>
        <dbReference type="Proteomes" id="UP000190140"/>
    </source>
</evidence>
<keyword evidence="9" id="KW-1133">Transmembrane helix</keyword>
<protein>
    <recommendedName>
        <fullName evidence="2">histidine kinase</fullName>
        <ecNumber evidence="2">2.7.13.3</ecNumber>
    </recommendedName>
</protein>
<keyword evidence="9" id="KW-0472">Membrane</keyword>
<dbReference type="PROSITE" id="PS50109">
    <property type="entry name" value="HIS_KIN"/>
    <property type="match status" value="1"/>
</dbReference>
<dbReference type="InterPro" id="IPR036890">
    <property type="entry name" value="HATPase_C_sf"/>
</dbReference>
<evidence type="ECO:0000313" key="11">
    <source>
        <dbReference type="EMBL" id="OPJ56448.1"/>
    </source>
</evidence>
<dbReference type="EMBL" id="MZGW01000002">
    <property type="protein sequence ID" value="OPJ56448.1"/>
    <property type="molecule type" value="Genomic_DNA"/>
</dbReference>
<dbReference type="SUPFAM" id="SSF55874">
    <property type="entry name" value="ATPase domain of HSP90 chaperone/DNA topoisomerase II/histidine kinase"/>
    <property type="match status" value="1"/>
</dbReference>
<evidence type="ECO:0000256" key="3">
    <source>
        <dbReference type="ARBA" id="ARBA00022553"/>
    </source>
</evidence>
<keyword evidence="3" id="KW-0597">Phosphoprotein</keyword>
<keyword evidence="8" id="KW-0902">Two-component regulatory system</keyword>
<dbReference type="InterPro" id="IPR004358">
    <property type="entry name" value="Sig_transdc_His_kin-like_C"/>
</dbReference>
<keyword evidence="4 11" id="KW-0808">Transferase</keyword>
<accession>A0A1V4I8Y2</accession>
<dbReference type="RefSeq" id="WP_079411526.1">
    <property type="nucleotide sequence ID" value="NZ_MZGW01000002.1"/>
</dbReference>
<dbReference type="GO" id="GO:0005524">
    <property type="term" value="F:ATP binding"/>
    <property type="evidence" value="ECO:0007669"/>
    <property type="project" value="UniProtKB-KW"/>
</dbReference>
<dbReference type="SMART" id="SM00387">
    <property type="entry name" value="HATPase_c"/>
    <property type="match status" value="1"/>
</dbReference>
<comment type="caution">
    <text evidence="11">The sequence shown here is derived from an EMBL/GenBank/DDBJ whole genome shotgun (WGS) entry which is preliminary data.</text>
</comment>
<evidence type="ECO:0000256" key="2">
    <source>
        <dbReference type="ARBA" id="ARBA00012438"/>
    </source>
</evidence>
<evidence type="ECO:0000256" key="8">
    <source>
        <dbReference type="ARBA" id="ARBA00023012"/>
    </source>
</evidence>
<comment type="catalytic activity">
    <reaction evidence="1">
        <text>ATP + protein L-histidine = ADP + protein N-phospho-L-histidine.</text>
        <dbReference type="EC" id="2.7.13.3"/>
    </reaction>
</comment>
<sequence length="582" mass="67803">MNIQQLKKQCDIKILRLIFYTLVIMGSILAVLINSHNYYRDIVIKSQQENILNIVTAASSQLEQYFSLKEHHLREILKDLELQQEFAQLANGEKENINLIDLLYRLGKNEYIAIELIDRDGDILKVYTDYNDYEYKEGEDIAKAIRTHKDVYFIDVFGNQSINITQAVKSDDELLGFVRVKIDSDYIYHVYLADYQLNQKGYISLKDNQGRLFLHPSMKFIGEEVVHARKQQYPNYDWSELEENVRRQINKETGVGIYHSIWPGDDTRVKKLNGFTFADIGDTFIILNFSADYKETMVSFEGITNATIAIAILLIITSLIIIIYIYRVEMKKNEIVLESIYFNELKEKNALIMHQSKFAAMGEMLAAIAHQLKQPLNALKISLYNIEDYYNYKENNEEYLNILLRSNYKFVDKISKTIDDFKYFFKPQDEDQIFNIYDAIEFAIELNMSRINELEIKVDIYGDKQLKINGESNIFSQVVLNLLNNSIDALKEIKENKSIKIYIEDKKTEIIIQIIDNGGGIKKEVIENLWKPYVTTKGNKGTGLGLYISRYIIKEKFNGELVVENVMDGVKGKIIIPKEKRY</sequence>
<evidence type="ECO:0000256" key="9">
    <source>
        <dbReference type="SAM" id="Phobius"/>
    </source>
</evidence>
<dbReference type="CDD" id="cd00082">
    <property type="entry name" value="HisKA"/>
    <property type="match status" value="1"/>
</dbReference>
<name>A0A1V4I8Y2_9FIRM</name>
<dbReference type="PANTHER" id="PTHR43065:SF10">
    <property type="entry name" value="PEROXIDE STRESS-ACTIVATED HISTIDINE KINASE MAK3"/>
    <property type="match status" value="1"/>
</dbReference>
<evidence type="ECO:0000259" key="10">
    <source>
        <dbReference type="PROSITE" id="PS50109"/>
    </source>
</evidence>
<keyword evidence="5" id="KW-0547">Nucleotide-binding</keyword>
<dbReference type="InterPro" id="IPR005467">
    <property type="entry name" value="His_kinase_dom"/>
</dbReference>
<feature type="domain" description="Histidine kinase" evidence="10">
    <location>
        <begin position="367"/>
        <end position="580"/>
    </location>
</feature>
<dbReference type="SMART" id="SM00388">
    <property type="entry name" value="HisKA"/>
    <property type="match status" value="1"/>
</dbReference>
<dbReference type="Gene3D" id="3.30.450.20">
    <property type="entry name" value="PAS domain"/>
    <property type="match status" value="1"/>
</dbReference>
<proteinExistence type="predicted"/>
<dbReference type="PANTHER" id="PTHR43065">
    <property type="entry name" value="SENSOR HISTIDINE KINASE"/>
    <property type="match status" value="1"/>
</dbReference>
<keyword evidence="7" id="KW-0067">ATP-binding</keyword>
<dbReference type="Proteomes" id="UP000190140">
    <property type="component" value="Unassembled WGS sequence"/>
</dbReference>
<dbReference type="EC" id="2.7.13.3" evidence="2"/>
<dbReference type="InterPro" id="IPR036097">
    <property type="entry name" value="HisK_dim/P_sf"/>
</dbReference>
<dbReference type="InterPro" id="IPR003661">
    <property type="entry name" value="HisK_dim/P_dom"/>
</dbReference>
<evidence type="ECO:0000256" key="5">
    <source>
        <dbReference type="ARBA" id="ARBA00022741"/>
    </source>
</evidence>
<feature type="transmembrane region" description="Helical" evidence="9">
    <location>
        <begin position="306"/>
        <end position="326"/>
    </location>
</feature>
<dbReference type="AlphaFoldDB" id="A0A1V4I8Y2"/>
<dbReference type="OrthoDB" id="9784397at2"/>
<reference evidence="11 12" key="1">
    <citation type="submission" date="2017-03" db="EMBL/GenBank/DDBJ databases">
        <title>Genome sequence of Clostridium thermoalcaliphilum DSM 7309.</title>
        <authorList>
            <person name="Poehlein A."/>
            <person name="Daniel R."/>
        </authorList>
    </citation>
    <scope>NUCLEOTIDE SEQUENCE [LARGE SCALE GENOMIC DNA]</scope>
    <source>
        <strain evidence="11 12">DSM 7309</strain>
    </source>
</reference>